<name>D7DHL1_METV0</name>
<gene>
    <name evidence="2" type="ordered locus">M301_1162</name>
</gene>
<evidence type="ECO:0000313" key="3">
    <source>
        <dbReference type="Proteomes" id="UP000000383"/>
    </source>
</evidence>
<dbReference type="KEGG" id="meh:M301_1162"/>
<reference evidence="3" key="1">
    <citation type="submission" date="2010-05" db="EMBL/GenBank/DDBJ databases">
        <title>Complete sequence of Methylotenera sp. 301.</title>
        <authorList>
            <person name="Lucas S."/>
            <person name="Copeland A."/>
            <person name="Lapidus A."/>
            <person name="Cheng J.-F."/>
            <person name="Bruce D."/>
            <person name="Goodwin L."/>
            <person name="Pitluck S."/>
            <person name="Clum A."/>
            <person name="Land M."/>
            <person name="Hauser L."/>
            <person name="Kyrpides N."/>
            <person name="Ivanova N."/>
            <person name="Chistoservova L."/>
            <person name="Kalyuzhnaya M."/>
            <person name="Woyke T."/>
        </authorList>
    </citation>
    <scope>NUCLEOTIDE SEQUENCE [LARGE SCALE GENOMIC DNA]</scope>
    <source>
        <strain evidence="3">301</strain>
    </source>
</reference>
<organism evidence="2 3">
    <name type="scientific">Methylotenera versatilis (strain 301)</name>
    <dbReference type="NCBI Taxonomy" id="666681"/>
    <lineage>
        <taxon>Bacteria</taxon>
        <taxon>Pseudomonadati</taxon>
        <taxon>Pseudomonadota</taxon>
        <taxon>Betaproteobacteria</taxon>
        <taxon>Nitrosomonadales</taxon>
        <taxon>Methylophilaceae</taxon>
        <taxon>Methylotenera</taxon>
    </lineage>
</organism>
<feature type="region of interest" description="Disordered" evidence="1">
    <location>
        <begin position="76"/>
        <end position="95"/>
    </location>
</feature>
<evidence type="ECO:0000313" key="2">
    <source>
        <dbReference type="EMBL" id="ADI29546.1"/>
    </source>
</evidence>
<dbReference type="EMBL" id="CP002056">
    <property type="protein sequence ID" value="ADI29546.1"/>
    <property type="molecule type" value="Genomic_DNA"/>
</dbReference>
<sequence>MKSIFNFIFSKNTKSTFQNSSFQNSSFHIAGHISQSSKISQNEPQLSIFDSAPIDDDYQVAEISFDEFKSSTVRVERRKFPRKPGETRSTYSTKQ</sequence>
<reference evidence="2 3" key="2">
    <citation type="journal article" date="2011" name="J. Bacteriol.">
        <title>Genomes of three methylotrophs from a single niche uncover genetic and metabolic divergence of Methylophilaceae.</title>
        <authorList>
            <person name="Lapidus A."/>
            <person name="Clum A."/>
            <person name="Labutti K."/>
            <person name="Kaluzhnaya M.G."/>
            <person name="Lim S."/>
            <person name="Beck D.A."/>
            <person name="Glavina Del Rio T."/>
            <person name="Nolan M."/>
            <person name="Mavromatis K."/>
            <person name="Huntemann M."/>
            <person name="Lucas S."/>
            <person name="Lidstrom M.E."/>
            <person name="Ivanova N."/>
            <person name="Chistoserdova L."/>
        </authorList>
    </citation>
    <scope>NUCLEOTIDE SEQUENCE [LARGE SCALE GENOMIC DNA]</scope>
    <source>
        <strain evidence="2 3">301</strain>
    </source>
</reference>
<dbReference type="HOGENOM" id="CLU_2369659_0_0_4"/>
<dbReference type="Proteomes" id="UP000000383">
    <property type="component" value="Chromosome"/>
</dbReference>
<proteinExistence type="predicted"/>
<evidence type="ECO:0000256" key="1">
    <source>
        <dbReference type="SAM" id="MobiDB-lite"/>
    </source>
</evidence>
<accession>D7DHL1</accession>
<keyword evidence="3" id="KW-1185">Reference proteome</keyword>
<dbReference type="AlphaFoldDB" id="D7DHL1"/>
<dbReference type="RefSeq" id="WP_013147862.1">
    <property type="nucleotide sequence ID" value="NC_014207.1"/>
</dbReference>
<protein>
    <submittedName>
        <fullName evidence="2">Uncharacterized protein</fullName>
    </submittedName>
</protein>